<dbReference type="PRINTS" id="PR01607">
    <property type="entry name" value="APYRASEFAMLY"/>
</dbReference>
<keyword evidence="7" id="KW-1185">Reference proteome</keyword>
<dbReference type="PANTHER" id="PTHR11575">
    <property type="entry name" value="5'-NUCLEOTIDASE-RELATED"/>
    <property type="match status" value="1"/>
</dbReference>
<feature type="domain" description="Calcineurin-like phosphoesterase" evidence="4">
    <location>
        <begin position="7"/>
        <end position="245"/>
    </location>
</feature>
<evidence type="ECO:0000256" key="1">
    <source>
        <dbReference type="ARBA" id="ARBA00006654"/>
    </source>
</evidence>
<gene>
    <name evidence="6" type="ORF">HYPSUDRAFT_144812</name>
</gene>
<dbReference type="Gene3D" id="3.90.780.10">
    <property type="entry name" value="5'-Nucleotidase, C-terminal domain"/>
    <property type="match status" value="1"/>
</dbReference>
<evidence type="ECO:0000259" key="4">
    <source>
        <dbReference type="Pfam" id="PF00149"/>
    </source>
</evidence>
<proteinExistence type="inferred from homology"/>
<reference evidence="7" key="1">
    <citation type="submission" date="2014-04" db="EMBL/GenBank/DDBJ databases">
        <title>Evolutionary Origins and Diversification of the Mycorrhizal Mutualists.</title>
        <authorList>
            <consortium name="DOE Joint Genome Institute"/>
            <consortium name="Mycorrhizal Genomics Consortium"/>
            <person name="Kohler A."/>
            <person name="Kuo A."/>
            <person name="Nagy L.G."/>
            <person name="Floudas D."/>
            <person name="Copeland A."/>
            <person name="Barry K.W."/>
            <person name="Cichocki N."/>
            <person name="Veneault-Fourrey C."/>
            <person name="LaButti K."/>
            <person name="Lindquist E.A."/>
            <person name="Lipzen A."/>
            <person name="Lundell T."/>
            <person name="Morin E."/>
            <person name="Murat C."/>
            <person name="Riley R."/>
            <person name="Ohm R."/>
            <person name="Sun H."/>
            <person name="Tunlid A."/>
            <person name="Henrissat B."/>
            <person name="Grigoriev I.V."/>
            <person name="Hibbett D.S."/>
            <person name="Martin F."/>
        </authorList>
    </citation>
    <scope>NUCLEOTIDE SEQUENCE [LARGE SCALE GENOMIC DNA]</scope>
    <source>
        <strain evidence="7">FD-334 SS-4</strain>
    </source>
</reference>
<dbReference type="STRING" id="945553.A0A0D2NP96"/>
<dbReference type="GO" id="GO:0016787">
    <property type="term" value="F:hydrolase activity"/>
    <property type="evidence" value="ECO:0007669"/>
    <property type="project" value="UniProtKB-KW"/>
</dbReference>
<dbReference type="GO" id="GO:0000166">
    <property type="term" value="F:nucleotide binding"/>
    <property type="evidence" value="ECO:0007669"/>
    <property type="project" value="UniProtKB-KW"/>
</dbReference>
<dbReference type="InterPro" id="IPR036907">
    <property type="entry name" value="5'-Nucleotdase_C_sf"/>
</dbReference>
<dbReference type="OMA" id="GETWYDF"/>
<sequence>MPTETTFPILHFNDVYRVTPQKLDPSKPSETIDVTQFAALVNDLRDRWPQRPDGARDGLFLFSGDVFSPSMESSVTRGSHMVPVLNELGIDVTVPGNHDFDFGYPHLTKLLNDTNFPWVLSNIVDTTTSRTPEHLKEFVVLERAGMRIGFIGLVEQEWITTVSAWPPHFIYKPMKETGIALSKLLRDPNGEHRCDFIIALTHSRLPNDIQLAKDLFALSPSAQEKIPIASEHGVDVLLGGHDHIYYAGPGVTAWENFDTNEPILGAECDNGDVLVVKSGTDFRDLSEINLTLSSTPEGSLRSKVISRITGKRHVVEPGSKSSEPMAKLLKTLLSSVSSALKAPLCQSTVIIDVRSSYIRTTESPICNWISDIARHAYDEALCMKGHTCTGSDGVLFCAGTFRGDSTYGPGIITIGDVLEILPFEDAIVVIEVDGEMLWDALESSLKTWPSQEGRFPSISGFRVSWDPHREPGNRVLGIWLLTQENSHVKERPVKRESGGRKYTLVTREYMADGHDGFEALTRARVLIDDECGSLLSTIVRQYLLGSQFVHKILRLRQYDREFSSKSTRGNIDALEKDYATRKDSPSASAVHLWKHAANLVHRARSQIHYRNHLKIANSEHMSSVDAFDGANARKGKQCAEKEIGHNMDVIVVTPSVDGRLTNAGEGSPKLV</sequence>
<evidence type="ECO:0000256" key="2">
    <source>
        <dbReference type="ARBA" id="ARBA00022729"/>
    </source>
</evidence>
<keyword evidence="3" id="KW-0547">Nucleotide-binding</keyword>
<dbReference type="InterPro" id="IPR008334">
    <property type="entry name" value="5'-Nucleotdase_C"/>
</dbReference>
<accession>A0A0D2NP96</accession>
<dbReference type="Pfam" id="PF02872">
    <property type="entry name" value="5_nucleotid_C"/>
    <property type="match status" value="1"/>
</dbReference>
<dbReference type="InterPro" id="IPR029052">
    <property type="entry name" value="Metallo-depent_PP-like"/>
</dbReference>
<evidence type="ECO:0000259" key="5">
    <source>
        <dbReference type="Pfam" id="PF02872"/>
    </source>
</evidence>
<dbReference type="SUPFAM" id="SSF56300">
    <property type="entry name" value="Metallo-dependent phosphatases"/>
    <property type="match status" value="1"/>
</dbReference>
<evidence type="ECO:0000313" key="7">
    <source>
        <dbReference type="Proteomes" id="UP000054270"/>
    </source>
</evidence>
<keyword evidence="3" id="KW-0378">Hydrolase</keyword>
<feature type="domain" description="5'-Nucleotidase C-terminal" evidence="5">
    <location>
        <begin position="356"/>
        <end position="521"/>
    </location>
</feature>
<dbReference type="SUPFAM" id="SSF55816">
    <property type="entry name" value="5'-nucleotidase (syn. UDP-sugar hydrolase), C-terminal domain"/>
    <property type="match status" value="1"/>
</dbReference>
<evidence type="ECO:0000256" key="3">
    <source>
        <dbReference type="RuleBase" id="RU362119"/>
    </source>
</evidence>
<dbReference type="OrthoDB" id="10252235at2759"/>
<dbReference type="InterPro" id="IPR006179">
    <property type="entry name" value="5_nucleotidase/apyrase"/>
</dbReference>
<dbReference type="AlphaFoldDB" id="A0A0D2NP96"/>
<comment type="similarity">
    <text evidence="1 3">Belongs to the 5'-nucleotidase family.</text>
</comment>
<dbReference type="Proteomes" id="UP000054270">
    <property type="component" value="Unassembled WGS sequence"/>
</dbReference>
<name>A0A0D2NP96_HYPSF</name>
<evidence type="ECO:0008006" key="8">
    <source>
        <dbReference type="Google" id="ProtNLM"/>
    </source>
</evidence>
<dbReference type="GO" id="GO:0009166">
    <property type="term" value="P:nucleotide catabolic process"/>
    <property type="evidence" value="ECO:0007669"/>
    <property type="project" value="InterPro"/>
</dbReference>
<dbReference type="PANTHER" id="PTHR11575:SF48">
    <property type="entry name" value="5'-NUCLEOTIDASE"/>
    <property type="match status" value="1"/>
</dbReference>
<dbReference type="InterPro" id="IPR004843">
    <property type="entry name" value="Calcineurin-like_PHP"/>
</dbReference>
<evidence type="ECO:0000313" key="6">
    <source>
        <dbReference type="EMBL" id="KJA18606.1"/>
    </source>
</evidence>
<keyword evidence="2" id="KW-0732">Signal</keyword>
<dbReference type="Pfam" id="PF00149">
    <property type="entry name" value="Metallophos"/>
    <property type="match status" value="1"/>
</dbReference>
<dbReference type="Gene3D" id="3.60.21.10">
    <property type="match status" value="1"/>
</dbReference>
<dbReference type="EMBL" id="KN817587">
    <property type="protein sequence ID" value="KJA18606.1"/>
    <property type="molecule type" value="Genomic_DNA"/>
</dbReference>
<organism evidence="6 7">
    <name type="scientific">Hypholoma sublateritium (strain FD-334 SS-4)</name>
    <dbReference type="NCBI Taxonomy" id="945553"/>
    <lineage>
        <taxon>Eukaryota</taxon>
        <taxon>Fungi</taxon>
        <taxon>Dikarya</taxon>
        <taxon>Basidiomycota</taxon>
        <taxon>Agaricomycotina</taxon>
        <taxon>Agaricomycetes</taxon>
        <taxon>Agaricomycetidae</taxon>
        <taxon>Agaricales</taxon>
        <taxon>Agaricineae</taxon>
        <taxon>Strophariaceae</taxon>
        <taxon>Hypholoma</taxon>
    </lineage>
</organism>
<protein>
    <recommendedName>
        <fullName evidence="8">5'-Nucleotidase C-terminal domain-containing protein</fullName>
    </recommendedName>
</protein>